<accession>A0A1F5DQF3</accession>
<organism evidence="1 2">
    <name type="scientific">Candidatus Beckwithbacteria bacterium RIFCSPLOWO2_02_FULL_47_23</name>
    <dbReference type="NCBI Taxonomy" id="1797463"/>
    <lineage>
        <taxon>Bacteria</taxon>
        <taxon>Candidatus Beckwithiibacteriota</taxon>
    </lineage>
</organism>
<gene>
    <name evidence="1" type="ORF">A3I57_02130</name>
</gene>
<dbReference type="EMBL" id="MEZQ01000068">
    <property type="protein sequence ID" value="OGD57387.1"/>
    <property type="molecule type" value="Genomic_DNA"/>
</dbReference>
<name>A0A1F5DQF3_9BACT</name>
<reference evidence="1 2" key="1">
    <citation type="journal article" date="2016" name="Nat. Commun.">
        <title>Thousands of microbial genomes shed light on interconnected biogeochemical processes in an aquifer system.</title>
        <authorList>
            <person name="Anantharaman K."/>
            <person name="Brown C.T."/>
            <person name="Hug L.A."/>
            <person name="Sharon I."/>
            <person name="Castelle C.J."/>
            <person name="Probst A.J."/>
            <person name="Thomas B.C."/>
            <person name="Singh A."/>
            <person name="Wilkins M.J."/>
            <person name="Karaoz U."/>
            <person name="Brodie E.L."/>
            <person name="Williams K.H."/>
            <person name="Hubbard S.S."/>
            <person name="Banfield J.F."/>
        </authorList>
    </citation>
    <scope>NUCLEOTIDE SEQUENCE [LARGE SCALE GENOMIC DNA]</scope>
</reference>
<sequence length="136" mass="15836">MGKNTSQMISEAKALYKTLGSIYCPAIKQDVVFGHHGENHLFFDGHGHRRNEQNIRRRLYLLPLAPNIVKNGKPVKLKETRTIRVRGNIREADFYEIGLSCLNGKFTEFAVVIVRKFPIGPFHYYSIRSKHKRRRK</sequence>
<dbReference type="AlphaFoldDB" id="A0A1F5DQF3"/>
<evidence type="ECO:0000313" key="1">
    <source>
        <dbReference type="EMBL" id="OGD57387.1"/>
    </source>
</evidence>
<dbReference type="Proteomes" id="UP000176364">
    <property type="component" value="Unassembled WGS sequence"/>
</dbReference>
<protein>
    <submittedName>
        <fullName evidence="1">Uncharacterized protein</fullName>
    </submittedName>
</protein>
<evidence type="ECO:0000313" key="2">
    <source>
        <dbReference type="Proteomes" id="UP000176364"/>
    </source>
</evidence>
<comment type="caution">
    <text evidence="1">The sequence shown here is derived from an EMBL/GenBank/DDBJ whole genome shotgun (WGS) entry which is preliminary data.</text>
</comment>
<proteinExistence type="predicted"/>